<evidence type="ECO:0000256" key="5">
    <source>
        <dbReference type="ARBA" id="ARBA00023163"/>
    </source>
</evidence>
<keyword evidence="4" id="KW-0805">Transcription regulation</keyword>
<feature type="region of interest" description="Disordered" evidence="7">
    <location>
        <begin position="107"/>
        <end position="142"/>
    </location>
</feature>
<evidence type="ECO:0000313" key="9">
    <source>
        <dbReference type="EMBL" id="KAK7207938.1"/>
    </source>
</evidence>
<dbReference type="EMBL" id="JBBJBU010000001">
    <property type="protein sequence ID" value="KAK7207938.1"/>
    <property type="molecule type" value="Genomic_DNA"/>
</dbReference>
<dbReference type="Proteomes" id="UP001498771">
    <property type="component" value="Unassembled WGS sequence"/>
</dbReference>
<dbReference type="SMART" id="SM00184">
    <property type="entry name" value="RING"/>
    <property type="match status" value="1"/>
</dbReference>
<comment type="caution">
    <text evidence="9">The sequence shown here is derived from an EMBL/GenBank/DDBJ whole genome shotgun (WGS) entry which is preliminary data.</text>
</comment>
<name>A0ABR1FDL4_9ASCO</name>
<dbReference type="Gene3D" id="3.30.40.10">
    <property type="entry name" value="Zinc/RING finger domain, C3HC4 (zinc finger)"/>
    <property type="match status" value="1"/>
</dbReference>
<proteinExistence type="predicted"/>
<dbReference type="SUPFAM" id="SSF57850">
    <property type="entry name" value="RING/U-box"/>
    <property type="match status" value="1"/>
</dbReference>
<dbReference type="InterPro" id="IPR001841">
    <property type="entry name" value="Znf_RING"/>
</dbReference>
<keyword evidence="5" id="KW-0804">Transcription</keyword>
<evidence type="ECO:0000256" key="7">
    <source>
        <dbReference type="SAM" id="MobiDB-lite"/>
    </source>
</evidence>
<comment type="catalytic activity">
    <reaction evidence="1">
        <text>S-ubiquitinyl-[E2 ubiquitin-conjugating enzyme]-L-cysteine + [acceptor protein]-L-lysine = [E2 ubiquitin-conjugating enzyme]-L-cysteine + N(6)-ubiquitinyl-[acceptor protein]-L-lysine.</text>
        <dbReference type="EC" id="2.3.2.27"/>
    </reaction>
</comment>
<keyword evidence="6" id="KW-0479">Metal-binding</keyword>
<evidence type="ECO:0000256" key="1">
    <source>
        <dbReference type="ARBA" id="ARBA00000900"/>
    </source>
</evidence>
<gene>
    <name evidence="9" type="ORF">BZA70DRAFT_272542</name>
</gene>
<evidence type="ECO:0000256" key="4">
    <source>
        <dbReference type="ARBA" id="ARBA00023015"/>
    </source>
</evidence>
<dbReference type="PROSITE" id="PS50089">
    <property type="entry name" value="ZF_RING_2"/>
    <property type="match status" value="1"/>
</dbReference>
<accession>A0ABR1FDL4</accession>
<keyword evidence="6" id="KW-0862">Zinc</keyword>
<dbReference type="EC" id="2.3.2.27" evidence="2"/>
<protein>
    <recommendedName>
        <fullName evidence="2">RING-type E3 ubiquitin transferase</fullName>
        <ecNumber evidence="2">2.3.2.27</ecNumber>
    </recommendedName>
</protein>
<sequence length="356" mass="40231">MINPPRGNGDGNSSLNQLIPAPSHMVSGVVEPGSDDSSDNCAICLCPIPVAKLARTLPCRHIWDLPCILQWLEISPENACPLCKTEVTEISFEYEGSGQQYITIPASVLREDSQSSHEESIRTRRRPRNRRDSSRRRTSEEPAYDPDLRLEVMRRQFVYRNSLRACHIGTNSYTGFTTLSPGLVGRSLELQSRARAFIRRELLAFPFLLSSGSCEAAPSLKPSVEIDACRRICYMLQVIDIQCVRGFKLAVGVLSDYLGPINSSILIHELCSFLRSPCRTLAEYDDIVQYKIVDGVKDAASRRQRGEFGIPLCQISREDIERNLRSLRLDVLADVPDAFSALQMQRKQKRELFRRR</sequence>
<dbReference type="PANTHER" id="PTHR46077">
    <property type="entry name" value="E3 UBIQUITIN-PROTEIN LIGASE TOPORS"/>
    <property type="match status" value="1"/>
</dbReference>
<keyword evidence="6" id="KW-0863">Zinc-finger</keyword>
<evidence type="ECO:0000259" key="8">
    <source>
        <dbReference type="PROSITE" id="PS50089"/>
    </source>
</evidence>
<dbReference type="InterPro" id="IPR013083">
    <property type="entry name" value="Znf_RING/FYVE/PHD"/>
</dbReference>
<evidence type="ECO:0000256" key="2">
    <source>
        <dbReference type="ARBA" id="ARBA00012483"/>
    </source>
</evidence>
<dbReference type="Pfam" id="PF13639">
    <property type="entry name" value="zf-RING_2"/>
    <property type="match status" value="1"/>
</dbReference>
<evidence type="ECO:0000256" key="6">
    <source>
        <dbReference type="PROSITE-ProRule" id="PRU00175"/>
    </source>
</evidence>
<dbReference type="PANTHER" id="PTHR46077:SF1">
    <property type="entry name" value="TOP1 BINDING ARGININE_SERINE RICH PROTEIN, E3 UBIQUITIN LIGASE"/>
    <property type="match status" value="1"/>
</dbReference>
<dbReference type="RefSeq" id="XP_064770971.1">
    <property type="nucleotide sequence ID" value="XM_064911676.1"/>
</dbReference>
<keyword evidence="10" id="KW-1185">Reference proteome</keyword>
<organism evidence="9 10">
    <name type="scientific">Myxozyma melibiosi</name>
    <dbReference type="NCBI Taxonomy" id="54550"/>
    <lineage>
        <taxon>Eukaryota</taxon>
        <taxon>Fungi</taxon>
        <taxon>Dikarya</taxon>
        <taxon>Ascomycota</taxon>
        <taxon>Saccharomycotina</taxon>
        <taxon>Lipomycetes</taxon>
        <taxon>Lipomycetales</taxon>
        <taxon>Lipomycetaceae</taxon>
        <taxon>Myxozyma</taxon>
    </lineage>
</organism>
<feature type="domain" description="RING-type" evidence="8">
    <location>
        <begin position="41"/>
        <end position="84"/>
    </location>
</feature>
<feature type="compositionally biased region" description="Basic and acidic residues" evidence="7">
    <location>
        <begin position="109"/>
        <end position="122"/>
    </location>
</feature>
<feature type="compositionally biased region" description="Basic and acidic residues" evidence="7">
    <location>
        <begin position="130"/>
        <end position="142"/>
    </location>
</feature>
<dbReference type="GeneID" id="90037188"/>
<reference evidence="9 10" key="1">
    <citation type="submission" date="2024-03" db="EMBL/GenBank/DDBJ databases">
        <title>Genome-scale model development and genomic sequencing of the oleaginous clade Lipomyces.</title>
        <authorList>
            <consortium name="Lawrence Berkeley National Laboratory"/>
            <person name="Czajka J.J."/>
            <person name="Han Y."/>
            <person name="Kim J."/>
            <person name="Mondo S.J."/>
            <person name="Hofstad B.A."/>
            <person name="Robles A."/>
            <person name="Haridas S."/>
            <person name="Riley R."/>
            <person name="LaButti K."/>
            <person name="Pangilinan J."/>
            <person name="Andreopoulos W."/>
            <person name="Lipzen A."/>
            <person name="Yan J."/>
            <person name="Wang M."/>
            <person name="Ng V."/>
            <person name="Grigoriev I.V."/>
            <person name="Spatafora J.W."/>
            <person name="Magnuson J.K."/>
            <person name="Baker S.E."/>
            <person name="Pomraning K.R."/>
        </authorList>
    </citation>
    <scope>NUCLEOTIDE SEQUENCE [LARGE SCALE GENOMIC DNA]</scope>
    <source>
        <strain evidence="9 10">Phaff 52-87</strain>
    </source>
</reference>
<evidence type="ECO:0000256" key="3">
    <source>
        <dbReference type="ARBA" id="ARBA00022679"/>
    </source>
</evidence>
<keyword evidence="3" id="KW-0808">Transferase</keyword>
<evidence type="ECO:0000313" key="10">
    <source>
        <dbReference type="Proteomes" id="UP001498771"/>
    </source>
</evidence>